<evidence type="ECO:0000313" key="1">
    <source>
        <dbReference type="EMBL" id="MBD3324844.1"/>
    </source>
</evidence>
<dbReference type="SUPFAM" id="SSF51556">
    <property type="entry name" value="Metallo-dependent hydrolases"/>
    <property type="match status" value="1"/>
</dbReference>
<protein>
    <submittedName>
        <fullName evidence="1">Glucuronate isomerase</fullName>
    </submittedName>
</protein>
<gene>
    <name evidence="1" type="ORF">GF339_09685</name>
</gene>
<sequence length="301" mass="34375">MTQTIAGSTIPQTVESIVQKTPVVDIHTHLYSAGFRDLLLWGIDELLNYHYLQAETFRFQPDLAYQTFWQMTKTEQADLIWKTLFVDHSPISEACRGVITVLNTLGLDTTEKDLGMIRPYFAEKPVEEFIDRVFEIANVKYVVMTNNIFDEVEYAAWQQIGSNSDRRFKGSLRVDGLVNQYVENLPKLRQWGYDVNEELSGNSIAEIQRFLEEWIEKTESVYVNCTFTPDFAYPDGSVRTKILEQGVLPVLEARKLGFSMMVGVYRQVNPQLQAGGDSVGKSDIRALERLAYAFPGVQFLA</sequence>
<dbReference type="Proteomes" id="UP000649604">
    <property type="component" value="Unassembled WGS sequence"/>
</dbReference>
<keyword evidence="1" id="KW-0413">Isomerase</keyword>
<reference evidence="1" key="1">
    <citation type="submission" date="2019-11" db="EMBL/GenBank/DDBJ databases">
        <title>Microbial mats filling the niche in hypersaline microbial mats.</title>
        <authorList>
            <person name="Wong H.L."/>
            <person name="Macleod F.I."/>
            <person name="White R.A. III"/>
            <person name="Burns B.P."/>
        </authorList>
    </citation>
    <scope>NUCLEOTIDE SEQUENCE</scope>
    <source>
        <strain evidence="1">Rbin_158</strain>
    </source>
</reference>
<proteinExistence type="predicted"/>
<accession>A0A9D5JVE3</accession>
<comment type="caution">
    <text evidence="1">The sequence shown here is derived from an EMBL/GenBank/DDBJ whole genome shotgun (WGS) entry which is preliminary data.</text>
</comment>
<dbReference type="GO" id="GO:0016853">
    <property type="term" value="F:isomerase activity"/>
    <property type="evidence" value="ECO:0007669"/>
    <property type="project" value="UniProtKB-KW"/>
</dbReference>
<feature type="non-terminal residue" evidence="1">
    <location>
        <position position="301"/>
    </location>
</feature>
<name>A0A9D5JVE3_9BACT</name>
<dbReference type="Gene3D" id="1.10.2020.10">
    <property type="entry name" value="uronate isomerase, domain 2, chain A"/>
    <property type="match status" value="1"/>
</dbReference>
<organism evidence="1 2">
    <name type="scientific">candidate division KSB3 bacterium</name>
    <dbReference type="NCBI Taxonomy" id="2044937"/>
    <lineage>
        <taxon>Bacteria</taxon>
        <taxon>candidate division KSB3</taxon>
    </lineage>
</organism>
<evidence type="ECO:0000313" key="2">
    <source>
        <dbReference type="Proteomes" id="UP000649604"/>
    </source>
</evidence>
<dbReference type="EMBL" id="WJJP01000309">
    <property type="protein sequence ID" value="MBD3324844.1"/>
    <property type="molecule type" value="Genomic_DNA"/>
</dbReference>
<dbReference type="InterPro" id="IPR032466">
    <property type="entry name" value="Metal_Hydrolase"/>
</dbReference>
<dbReference type="AlphaFoldDB" id="A0A9D5JVE3"/>